<evidence type="ECO:0000256" key="2">
    <source>
        <dbReference type="ARBA" id="ARBA00022618"/>
    </source>
</evidence>
<feature type="domain" description="Ataxin-10" evidence="6">
    <location>
        <begin position="323"/>
        <end position="423"/>
    </location>
</feature>
<dbReference type="InterPro" id="IPR019156">
    <property type="entry name" value="Ataxin-10_domain"/>
</dbReference>
<evidence type="ECO:0000259" key="6">
    <source>
        <dbReference type="Pfam" id="PF09759"/>
    </source>
</evidence>
<keyword evidence="8" id="KW-1185">Reference proteome</keyword>
<comment type="similarity">
    <text evidence="1">Belongs to the ataxin-10 family.</text>
</comment>
<accession>A0A1Q2YJ90</accession>
<dbReference type="PANTHER" id="PTHR13255">
    <property type="entry name" value="ATAXIN-10"/>
    <property type="match status" value="1"/>
</dbReference>
<evidence type="ECO:0000256" key="4">
    <source>
        <dbReference type="ARBA" id="ARBA00044746"/>
    </source>
</evidence>
<gene>
    <name evidence="7" type="ORF">PMKS-003110</name>
</gene>
<dbReference type="AlphaFoldDB" id="A0A1Q2YJ90"/>
<evidence type="ECO:0000256" key="1">
    <source>
        <dbReference type="ARBA" id="ARBA00008384"/>
    </source>
</evidence>
<dbReference type="InterPro" id="IPR051374">
    <property type="entry name" value="Ataxin-10/CTR86_families"/>
</dbReference>
<protein>
    <recommendedName>
        <fullName evidence="5">Ataxin-10 homolog</fullName>
    </recommendedName>
</protein>
<organism evidence="7 8">
    <name type="scientific">Pichia membranifaciens</name>
    <dbReference type="NCBI Taxonomy" id="4926"/>
    <lineage>
        <taxon>Eukaryota</taxon>
        <taxon>Fungi</taxon>
        <taxon>Dikarya</taxon>
        <taxon>Ascomycota</taxon>
        <taxon>Saccharomycotina</taxon>
        <taxon>Pichiomycetes</taxon>
        <taxon>Pichiales</taxon>
        <taxon>Pichiaceae</taxon>
        <taxon>Pichia</taxon>
    </lineage>
</organism>
<evidence type="ECO:0000313" key="8">
    <source>
        <dbReference type="Proteomes" id="UP000186136"/>
    </source>
</evidence>
<dbReference type="Proteomes" id="UP000186136">
    <property type="component" value="Unassembled WGS sequence"/>
</dbReference>
<name>A0A1Q2YJ90_9ASCO</name>
<sequence>MVERQNKSFDYSFSLRYFRLAHKLGKHMSDIFPSEEKDVLKLKTLDISIVCFHCMFNILQCLSEEMKKDLAEFQSTLDLLSNILVEMKSTGGVFEMKQIILQFKEFCMLPEGRSIIVDHNCLMLRNLITALTRSLEFGVDTDFVILQETSKDKYNLVSTLAHTLVYLFQDEKIGSTFYRLEKDAGEEFVSLDVLLFLTACQMTFSIDASIVESKMEWDYVAIASMCLDFFHLYKDRCIVLLNLKTWDSNKEEELNIAHRKMIAILDIISSRLPYEIFKKTLNSYKFLQDIIDFFQIVESNTERKRLKDSSELGLHKKSFPQAKIIIVEIITYLIHEDFHNQEVVREHGGLQLILSNCNLDVNEPFIRERCILCLKYLLENNQGNQAFIASLEAQRVEIDKKNEKVLEKCGYEVDIVDGKVQLKAQPGVETAGVDENKVSEL</sequence>
<keyword evidence="2" id="KW-0132">Cell division</keyword>
<evidence type="ECO:0000256" key="5">
    <source>
        <dbReference type="ARBA" id="ARBA00044801"/>
    </source>
</evidence>
<dbReference type="EMBL" id="BDGI01000128">
    <property type="protein sequence ID" value="GAV29609.1"/>
    <property type="molecule type" value="Genomic_DNA"/>
</dbReference>
<proteinExistence type="inferred from homology"/>
<dbReference type="GO" id="GO:0005829">
    <property type="term" value="C:cytosol"/>
    <property type="evidence" value="ECO:0007669"/>
    <property type="project" value="TreeGrafter"/>
</dbReference>
<evidence type="ECO:0000256" key="3">
    <source>
        <dbReference type="ARBA" id="ARBA00023306"/>
    </source>
</evidence>
<comment type="caution">
    <text evidence="7">The sequence shown here is derived from an EMBL/GenBank/DDBJ whole genome shotgun (WGS) entry which is preliminary data.</text>
</comment>
<reference evidence="7 8" key="1">
    <citation type="submission" date="2016-08" db="EMBL/GenBank/DDBJ databases">
        <title>Whole genome shotgun sequence of Pichia membranifaciens KS47-1.</title>
        <authorList>
            <person name="Konishi M."/>
            <person name="Ishida M."/>
            <person name="Arakawa T."/>
            <person name="Kato Y."/>
            <person name="Horiuchi J."/>
        </authorList>
    </citation>
    <scope>NUCLEOTIDE SEQUENCE [LARGE SCALE GENOMIC DNA]</scope>
    <source>
        <strain evidence="7 8">KS47-1</strain>
    </source>
</reference>
<evidence type="ECO:0000313" key="7">
    <source>
        <dbReference type="EMBL" id="GAV29609.1"/>
    </source>
</evidence>
<dbReference type="Pfam" id="PF09759">
    <property type="entry name" value="Atx10homo_assoc"/>
    <property type="match status" value="1"/>
</dbReference>
<keyword evidence="3" id="KW-0131">Cell cycle</keyword>
<dbReference type="OrthoDB" id="379794at2759"/>
<comment type="function">
    <text evidence="4">May play a role in the regulation of cytokinesis.</text>
</comment>
<dbReference type="PANTHER" id="PTHR13255:SF0">
    <property type="entry name" value="ATAXIN-10"/>
    <property type="match status" value="1"/>
</dbReference>
<dbReference type="GO" id="GO:0051301">
    <property type="term" value="P:cell division"/>
    <property type="evidence" value="ECO:0007669"/>
    <property type="project" value="UniProtKB-KW"/>
</dbReference>